<evidence type="ECO:0000256" key="4">
    <source>
        <dbReference type="PROSITE-ProRule" id="PRU01161"/>
    </source>
</evidence>
<evidence type="ECO:0000259" key="5">
    <source>
        <dbReference type="PROSITE" id="PS51635"/>
    </source>
</evidence>
<evidence type="ECO:0000313" key="7">
    <source>
        <dbReference type="Proteomes" id="UP000183015"/>
    </source>
</evidence>
<proteinExistence type="predicted"/>
<feature type="active site" description="Proton acceptor" evidence="4">
    <location>
        <position position="188"/>
    </location>
</feature>
<keyword evidence="3 4" id="KW-0443">Lipid metabolism</keyword>
<feature type="short sequence motif" description="DGA/G" evidence="4">
    <location>
        <begin position="188"/>
        <end position="190"/>
    </location>
</feature>
<dbReference type="InterPro" id="IPR050301">
    <property type="entry name" value="NTE"/>
</dbReference>
<sequence>MSGERALVLGGGGVAGIAWLTGVLAGLAEHGADVTDADVIIGTSAGSAVAAQLNQGLALAELLARQTDPALMNRELAVEFDFERYAEIWAELTEEHPDPAERTRALGRRALATDTVPEAERRAVVAGRLPSASWPEGDVRIVAVDALTGEHVVFERASAVPLVDAVAASCAVPLVWPPVTIGASRYVDGGARSATNADLAVGHRRVLVLAPLPLPPLEDEAELLRRDASVQVLAPDEASVAAFGVNPLDPSTRPAAAAAGLAQGRRLAGSVAALWRA</sequence>
<dbReference type="GO" id="GO:0016042">
    <property type="term" value="P:lipid catabolic process"/>
    <property type="evidence" value="ECO:0007669"/>
    <property type="project" value="UniProtKB-UniRule"/>
</dbReference>
<dbReference type="InterPro" id="IPR002641">
    <property type="entry name" value="PNPLA_dom"/>
</dbReference>
<keyword evidence="1 4" id="KW-0378">Hydrolase</keyword>
<dbReference type="AlphaFoldDB" id="A0A1H7XQ60"/>
<accession>A0A1H7XQ60</accession>
<dbReference type="PROSITE" id="PS51635">
    <property type="entry name" value="PNPLA"/>
    <property type="match status" value="1"/>
</dbReference>
<evidence type="ECO:0000256" key="3">
    <source>
        <dbReference type="ARBA" id="ARBA00023098"/>
    </source>
</evidence>
<evidence type="ECO:0000256" key="2">
    <source>
        <dbReference type="ARBA" id="ARBA00022963"/>
    </source>
</evidence>
<dbReference type="SUPFAM" id="SSF52151">
    <property type="entry name" value="FabD/lysophospholipase-like"/>
    <property type="match status" value="1"/>
</dbReference>
<evidence type="ECO:0000313" key="6">
    <source>
        <dbReference type="EMBL" id="SEM35129.1"/>
    </source>
</evidence>
<feature type="short sequence motif" description="GXSXG" evidence="4">
    <location>
        <begin position="42"/>
        <end position="46"/>
    </location>
</feature>
<gene>
    <name evidence="6" type="ORF">SAMN05414137_124125</name>
</gene>
<dbReference type="OrthoDB" id="2339873at2"/>
<evidence type="ECO:0000256" key="1">
    <source>
        <dbReference type="ARBA" id="ARBA00022801"/>
    </source>
</evidence>
<dbReference type="STRING" id="235985.SAMN05414137_124125"/>
<dbReference type="eggNOG" id="COG1752">
    <property type="taxonomic scope" value="Bacteria"/>
</dbReference>
<keyword evidence="2 4" id="KW-0442">Lipid degradation</keyword>
<protein>
    <submittedName>
        <fullName evidence="6">NTE family protein</fullName>
    </submittedName>
</protein>
<dbReference type="InterPro" id="IPR016035">
    <property type="entry name" value="Acyl_Trfase/lysoPLipase"/>
</dbReference>
<feature type="domain" description="PNPLA" evidence="5">
    <location>
        <begin position="7"/>
        <end position="201"/>
    </location>
</feature>
<name>A0A1H7XQ60_STRJI</name>
<dbReference type="RefSeq" id="WP_042449971.1">
    <property type="nucleotide sequence ID" value="NZ_BBPN01000017.1"/>
</dbReference>
<keyword evidence="7" id="KW-1185">Reference proteome</keyword>
<dbReference type="PANTHER" id="PTHR14226:SF57">
    <property type="entry name" value="BLR7027 PROTEIN"/>
    <property type="match status" value="1"/>
</dbReference>
<dbReference type="Gene3D" id="3.40.1090.10">
    <property type="entry name" value="Cytosolic phospholipase A2 catalytic domain"/>
    <property type="match status" value="2"/>
</dbReference>
<dbReference type="EMBL" id="FOAZ01000024">
    <property type="protein sequence ID" value="SEM35129.1"/>
    <property type="molecule type" value="Genomic_DNA"/>
</dbReference>
<feature type="short sequence motif" description="GXGXXG" evidence="4">
    <location>
        <begin position="11"/>
        <end position="16"/>
    </location>
</feature>
<dbReference type="PANTHER" id="PTHR14226">
    <property type="entry name" value="NEUROPATHY TARGET ESTERASE/SWISS CHEESE D.MELANOGASTER"/>
    <property type="match status" value="1"/>
</dbReference>
<dbReference type="Proteomes" id="UP000183015">
    <property type="component" value="Unassembled WGS sequence"/>
</dbReference>
<feature type="active site" description="Nucleophile" evidence="4">
    <location>
        <position position="44"/>
    </location>
</feature>
<dbReference type="GO" id="GO:0016787">
    <property type="term" value="F:hydrolase activity"/>
    <property type="evidence" value="ECO:0007669"/>
    <property type="project" value="UniProtKB-UniRule"/>
</dbReference>
<dbReference type="Pfam" id="PF01734">
    <property type="entry name" value="Patatin"/>
    <property type="match status" value="1"/>
</dbReference>
<organism evidence="6 7">
    <name type="scientific">Streptacidiphilus jiangxiensis</name>
    <dbReference type="NCBI Taxonomy" id="235985"/>
    <lineage>
        <taxon>Bacteria</taxon>
        <taxon>Bacillati</taxon>
        <taxon>Actinomycetota</taxon>
        <taxon>Actinomycetes</taxon>
        <taxon>Kitasatosporales</taxon>
        <taxon>Streptomycetaceae</taxon>
        <taxon>Streptacidiphilus</taxon>
    </lineage>
</organism>
<reference evidence="7" key="1">
    <citation type="submission" date="2016-10" db="EMBL/GenBank/DDBJ databases">
        <authorList>
            <person name="Varghese N."/>
        </authorList>
    </citation>
    <scope>NUCLEOTIDE SEQUENCE [LARGE SCALE GENOMIC DNA]</scope>
    <source>
        <strain evidence="7">DSM 45096 / BCRC 16803 / CGMCC 4.1857 / CIP 109030 / JCM 12277 / KCTC 19219 / NBRC 100920 / 33214</strain>
    </source>
</reference>